<organism evidence="3 4">
    <name type="scientific">Ensete ventricosum</name>
    <name type="common">Abyssinian banana</name>
    <name type="synonym">Musa ensete</name>
    <dbReference type="NCBI Taxonomy" id="4639"/>
    <lineage>
        <taxon>Eukaryota</taxon>
        <taxon>Viridiplantae</taxon>
        <taxon>Streptophyta</taxon>
        <taxon>Embryophyta</taxon>
        <taxon>Tracheophyta</taxon>
        <taxon>Spermatophyta</taxon>
        <taxon>Magnoliopsida</taxon>
        <taxon>Liliopsida</taxon>
        <taxon>Zingiberales</taxon>
        <taxon>Musaceae</taxon>
        <taxon>Ensete</taxon>
    </lineage>
</organism>
<accession>A0A426XZQ0</accession>
<reference evidence="3 4" key="1">
    <citation type="journal article" date="2014" name="Agronomy (Basel)">
        <title>A Draft Genome Sequence for Ensete ventricosum, the Drought-Tolerant Tree Against Hunger.</title>
        <authorList>
            <person name="Harrison J."/>
            <person name="Moore K.A."/>
            <person name="Paszkiewicz K."/>
            <person name="Jones T."/>
            <person name="Grant M."/>
            <person name="Ambacheew D."/>
            <person name="Muzemil S."/>
            <person name="Studholme D.J."/>
        </authorList>
    </citation>
    <scope>NUCLEOTIDE SEQUENCE [LARGE SCALE GENOMIC DNA]</scope>
</reference>
<keyword evidence="2" id="KW-0472">Membrane</keyword>
<evidence type="ECO:0000313" key="4">
    <source>
        <dbReference type="Proteomes" id="UP000287651"/>
    </source>
</evidence>
<feature type="transmembrane region" description="Helical" evidence="2">
    <location>
        <begin position="188"/>
        <end position="207"/>
    </location>
</feature>
<gene>
    <name evidence="3" type="ORF">B296_00051599</name>
</gene>
<protein>
    <submittedName>
        <fullName evidence="3">Uncharacterized protein</fullName>
    </submittedName>
</protein>
<evidence type="ECO:0000256" key="2">
    <source>
        <dbReference type="SAM" id="Phobius"/>
    </source>
</evidence>
<dbReference type="Proteomes" id="UP000287651">
    <property type="component" value="Unassembled WGS sequence"/>
</dbReference>
<feature type="compositionally biased region" description="Low complexity" evidence="1">
    <location>
        <begin position="126"/>
        <end position="137"/>
    </location>
</feature>
<keyword evidence="2" id="KW-1133">Transmembrane helix</keyword>
<dbReference type="EMBL" id="AMZH03016120">
    <property type="protein sequence ID" value="RRT44979.1"/>
    <property type="molecule type" value="Genomic_DNA"/>
</dbReference>
<evidence type="ECO:0000313" key="3">
    <source>
        <dbReference type="EMBL" id="RRT44979.1"/>
    </source>
</evidence>
<comment type="caution">
    <text evidence="3">The sequence shown here is derived from an EMBL/GenBank/DDBJ whole genome shotgun (WGS) entry which is preliminary data.</text>
</comment>
<feature type="region of interest" description="Disordered" evidence="1">
    <location>
        <begin position="124"/>
        <end position="172"/>
    </location>
</feature>
<proteinExistence type="predicted"/>
<dbReference type="PROSITE" id="PS51257">
    <property type="entry name" value="PROKAR_LIPOPROTEIN"/>
    <property type="match status" value="1"/>
</dbReference>
<feature type="region of interest" description="Disordered" evidence="1">
    <location>
        <begin position="1"/>
        <end position="24"/>
    </location>
</feature>
<evidence type="ECO:0000256" key="1">
    <source>
        <dbReference type="SAM" id="MobiDB-lite"/>
    </source>
</evidence>
<name>A0A426XZQ0_ENSVE</name>
<feature type="compositionally biased region" description="Low complexity" evidence="1">
    <location>
        <begin position="9"/>
        <end position="22"/>
    </location>
</feature>
<sequence length="220" mass="24853">MPKEEDEASTSMTHCSTSSCSSGDAIIDKNEEKIKRYDIDDIVNAVVEILLISIRTSTMVRQGDEESTSIQKRKMRECDVTQNDTMVDENEEEAKQSVPTQRKQCGVTLNEVMVNENEKKIKRYDTNTNASSASSSSFGTSIDAKRRQRRKRRHSDAATTHMPHLRPLPPPISIQMPHRSTFSSSSSLMFGSTLTMSTIALFLRIIITTVTHDTIIRLYY</sequence>
<dbReference type="AlphaFoldDB" id="A0A426XZQ0"/>
<keyword evidence="2" id="KW-0812">Transmembrane</keyword>